<dbReference type="GO" id="GO:0009366">
    <property type="term" value="C:enterobactin synthetase complex"/>
    <property type="evidence" value="ECO:0007669"/>
    <property type="project" value="TreeGrafter"/>
</dbReference>
<dbReference type="EMBL" id="FMHW01000002">
    <property type="protein sequence ID" value="SCL27315.1"/>
    <property type="molecule type" value="Genomic_DNA"/>
</dbReference>
<dbReference type="InterPro" id="IPR006162">
    <property type="entry name" value="Ppantetheine_attach_site"/>
</dbReference>
<dbReference type="GO" id="GO:0008610">
    <property type="term" value="P:lipid biosynthetic process"/>
    <property type="evidence" value="ECO:0007669"/>
    <property type="project" value="UniProtKB-ARBA"/>
</dbReference>
<dbReference type="GO" id="GO:0009239">
    <property type="term" value="P:enterobactin biosynthetic process"/>
    <property type="evidence" value="ECO:0007669"/>
    <property type="project" value="TreeGrafter"/>
</dbReference>
<dbReference type="Pfam" id="PF00550">
    <property type="entry name" value="PP-binding"/>
    <property type="match status" value="1"/>
</dbReference>
<evidence type="ECO:0000313" key="5">
    <source>
        <dbReference type="EMBL" id="SCL27315.1"/>
    </source>
</evidence>
<evidence type="ECO:0000256" key="1">
    <source>
        <dbReference type="ARBA" id="ARBA00001957"/>
    </source>
</evidence>
<dbReference type="InterPro" id="IPR036736">
    <property type="entry name" value="ACP-like_sf"/>
</dbReference>
<sequence>MSQSPTAPPQARPADPPAPREEIAARIAALFDDVLDRAGCGPEDQFFQLGGDSLTGMRMLARVHEEFDVRIQVADLYHHNTPLALADRLVELRAQPDTWQRSLASTTRRRRGKPFPLALGQEGFYAIEQVTRGAGFFNSVLLIQLVGDVDVTALTGAVEDLVRRQTQLRVVFCEEDGLPGQRIVDQPPEITRLDLRGRGAQALRRLTQMEYLRGFDLHAKPAVRFTIARTADDTYALVLAVHHIVFDAMSQEILLDELAHAYRSRVGEERARPPLRTDYLDFAEWQRDVLCGERLERHLDALSQTLSEPAARIAPGEPTSRFTARIDDLEIPPDTVNGLDRLAMAHGSTLFLVLFTAVAEFAQRRTGQRRQVVTVQTANRSRPGSEQIVGCFSNMLCVGVDVDPAGTMAESLARTQASLGRALAHEEMPFDHALALLEQRGWDPVAAGHMPQLGFTLQQGSDDQIDLPGCTMRAEAVLQEAENFDPTSFPLVVELGAGQGRLVGKTHHLLDMWPGDSFPVARDELLSTIASFARAGGAAPTTP</sequence>
<dbReference type="STRING" id="145854.GA0074692_2329"/>
<dbReference type="GO" id="GO:0047527">
    <property type="term" value="F:2,3-dihydroxybenzoate-serine ligase activity"/>
    <property type="evidence" value="ECO:0007669"/>
    <property type="project" value="TreeGrafter"/>
</dbReference>
<evidence type="ECO:0000256" key="2">
    <source>
        <dbReference type="ARBA" id="ARBA00022450"/>
    </source>
</evidence>
<organism evidence="5 6">
    <name type="scientific">Micromonospora pallida</name>
    <dbReference type="NCBI Taxonomy" id="145854"/>
    <lineage>
        <taxon>Bacteria</taxon>
        <taxon>Bacillati</taxon>
        <taxon>Actinomycetota</taxon>
        <taxon>Actinomycetes</taxon>
        <taxon>Micromonosporales</taxon>
        <taxon>Micromonosporaceae</taxon>
        <taxon>Micromonospora</taxon>
    </lineage>
</organism>
<protein>
    <submittedName>
        <fullName evidence="5">Phosphopantetheine attachment site</fullName>
    </submittedName>
</protein>
<dbReference type="SUPFAM" id="SSF47336">
    <property type="entry name" value="ACP-like"/>
    <property type="match status" value="1"/>
</dbReference>
<accession>A0A1C6SDC6</accession>
<dbReference type="Proteomes" id="UP000198959">
    <property type="component" value="Unassembled WGS sequence"/>
</dbReference>
<dbReference type="OrthoDB" id="3342888at2"/>
<reference evidence="6" key="1">
    <citation type="submission" date="2016-06" db="EMBL/GenBank/DDBJ databases">
        <authorList>
            <person name="Varghese N."/>
            <person name="Submissions Spin"/>
        </authorList>
    </citation>
    <scope>NUCLEOTIDE SEQUENCE [LARGE SCALE GENOMIC DNA]</scope>
    <source>
        <strain evidence="6">DSM 43817</strain>
    </source>
</reference>
<comment type="cofactor">
    <cofactor evidence="1">
        <name>pantetheine 4'-phosphate</name>
        <dbReference type="ChEBI" id="CHEBI:47942"/>
    </cofactor>
</comment>
<dbReference type="RefSeq" id="WP_091643028.1">
    <property type="nucleotide sequence ID" value="NZ_FMHW01000002.1"/>
</dbReference>
<dbReference type="SMART" id="SM00823">
    <property type="entry name" value="PKS_PP"/>
    <property type="match status" value="1"/>
</dbReference>
<dbReference type="Gene3D" id="3.30.559.10">
    <property type="entry name" value="Chloramphenicol acetyltransferase-like domain"/>
    <property type="match status" value="1"/>
</dbReference>
<dbReference type="PANTHER" id="PTHR45527">
    <property type="entry name" value="NONRIBOSOMAL PEPTIDE SYNTHETASE"/>
    <property type="match status" value="1"/>
</dbReference>
<dbReference type="PROSITE" id="PS50075">
    <property type="entry name" value="CARRIER"/>
    <property type="match status" value="1"/>
</dbReference>
<keyword evidence="6" id="KW-1185">Reference proteome</keyword>
<dbReference type="InterPro" id="IPR020806">
    <property type="entry name" value="PKS_PP-bd"/>
</dbReference>
<dbReference type="GO" id="GO:0031177">
    <property type="term" value="F:phosphopantetheine binding"/>
    <property type="evidence" value="ECO:0007669"/>
    <property type="project" value="InterPro"/>
</dbReference>
<name>A0A1C6SDC6_9ACTN</name>
<dbReference type="PANTHER" id="PTHR45527:SF1">
    <property type="entry name" value="FATTY ACID SYNTHASE"/>
    <property type="match status" value="1"/>
</dbReference>
<evidence type="ECO:0000259" key="4">
    <source>
        <dbReference type="PROSITE" id="PS50075"/>
    </source>
</evidence>
<dbReference type="SUPFAM" id="SSF52777">
    <property type="entry name" value="CoA-dependent acyltransferases"/>
    <property type="match status" value="2"/>
</dbReference>
<feature type="domain" description="Carrier" evidence="4">
    <location>
        <begin position="18"/>
        <end position="93"/>
    </location>
</feature>
<dbReference type="InterPro" id="IPR001242">
    <property type="entry name" value="Condensation_dom"/>
</dbReference>
<dbReference type="Gene3D" id="1.10.1200.10">
    <property type="entry name" value="ACP-like"/>
    <property type="match status" value="1"/>
</dbReference>
<evidence type="ECO:0000313" key="6">
    <source>
        <dbReference type="Proteomes" id="UP000198959"/>
    </source>
</evidence>
<proteinExistence type="predicted"/>
<keyword evidence="2" id="KW-0596">Phosphopantetheine</keyword>
<dbReference type="GO" id="GO:0043041">
    <property type="term" value="P:amino acid activation for nonribosomal peptide biosynthetic process"/>
    <property type="evidence" value="ECO:0007669"/>
    <property type="project" value="TreeGrafter"/>
</dbReference>
<dbReference type="AlphaFoldDB" id="A0A1C6SDC6"/>
<dbReference type="InterPro" id="IPR023213">
    <property type="entry name" value="CAT-like_dom_sf"/>
</dbReference>
<dbReference type="PROSITE" id="PS00012">
    <property type="entry name" value="PHOSPHOPANTETHEINE"/>
    <property type="match status" value="1"/>
</dbReference>
<dbReference type="Gene3D" id="3.30.559.30">
    <property type="entry name" value="Nonribosomal peptide synthetase, condensation domain"/>
    <property type="match status" value="1"/>
</dbReference>
<keyword evidence="3" id="KW-0597">Phosphoprotein</keyword>
<dbReference type="GO" id="GO:0005829">
    <property type="term" value="C:cytosol"/>
    <property type="evidence" value="ECO:0007669"/>
    <property type="project" value="TreeGrafter"/>
</dbReference>
<gene>
    <name evidence="5" type="ORF">GA0074692_2329</name>
</gene>
<dbReference type="InterPro" id="IPR009081">
    <property type="entry name" value="PP-bd_ACP"/>
</dbReference>
<dbReference type="Pfam" id="PF00668">
    <property type="entry name" value="Condensation"/>
    <property type="match status" value="1"/>
</dbReference>
<evidence type="ECO:0000256" key="3">
    <source>
        <dbReference type="ARBA" id="ARBA00022553"/>
    </source>
</evidence>